<proteinExistence type="predicted"/>
<dbReference type="InterPro" id="IPR016024">
    <property type="entry name" value="ARM-type_fold"/>
</dbReference>
<evidence type="ECO:0000313" key="1">
    <source>
        <dbReference type="EMBL" id="GMS80617.1"/>
    </source>
</evidence>
<gene>
    <name evidence="1" type="ORF">PENTCL1PPCAC_2792</name>
</gene>
<dbReference type="EMBL" id="BTSX01000001">
    <property type="protein sequence ID" value="GMS80617.1"/>
    <property type="molecule type" value="Genomic_DNA"/>
</dbReference>
<keyword evidence="2" id="KW-1185">Reference proteome</keyword>
<evidence type="ECO:0000313" key="2">
    <source>
        <dbReference type="Proteomes" id="UP001432027"/>
    </source>
</evidence>
<dbReference type="InterPro" id="IPR011989">
    <property type="entry name" value="ARM-like"/>
</dbReference>
<feature type="non-terminal residue" evidence="1">
    <location>
        <position position="1"/>
    </location>
</feature>
<organism evidence="1 2">
    <name type="scientific">Pristionchus entomophagus</name>
    <dbReference type="NCBI Taxonomy" id="358040"/>
    <lineage>
        <taxon>Eukaryota</taxon>
        <taxon>Metazoa</taxon>
        <taxon>Ecdysozoa</taxon>
        <taxon>Nematoda</taxon>
        <taxon>Chromadorea</taxon>
        <taxon>Rhabditida</taxon>
        <taxon>Rhabditina</taxon>
        <taxon>Diplogasteromorpha</taxon>
        <taxon>Diplogasteroidea</taxon>
        <taxon>Neodiplogasteridae</taxon>
        <taxon>Pristionchus</taxon>
    </lineage>
</organism>
<dbReference type="AlphaFoldDB" id="A0AAV5SD61"/>
<protein>
    <submittedName>
        <fullName evidence="1">Uncharacterized protein</fullName>
    </submittedName>
</protein>
<comment type="caution">
    <text evidence="1">The sequence shown here is derived from an EMBL/GenBank/DDBJ whole genome shotgun (WGS) entry which is preliminary data.</text>
</comment>
<dbReference type="Proteomes" id="UP001432027">
    <property type="component" value="Unassembled WGS sequence"/>
</dbReference>
<dbReference type="SUPFAM" id="SSF48371">
    <property type="entry name" value="ARM repeat"/>
    <property type="match status" value="1"/>
</dbReference>
<name>A0AAV5SD61_9BILA</name>
<sequence length="184" mass="20744">RSNPNRLWRELGVSLIIQKCVNDIDVTIRWNAFKAFIAIAKECKTHGNDEPARIFPSILYSIQQIIEKGKAEEREEALDNLLNLTDLPPLLQPHLPLIIDLCAKVIHNGEPLSWFAAPELMERLREAVKSYAPNKIPDLVSCALLTTTSSHLDCLDNCGRCALCQDWIKNESIDDCSTISHDLN</sequence>
<dbReference type="Gene3D" id="1.25.10.10">
    <property type="entry name" value="Leucine-rich Repeat Variant"/>
    <property type="match status" value="1"/>
</dbReference>
<feature type="non-terminal residue" evidence="1">
    <location>
        <position position="184"/>
    </location>
</feature>
<accession>A0AAV5SD61</accession>
<reference evidence="1" key="1">
    <citation type="submission" date="2023-10" db="EMBL/GenBank/DDBJ databases">
        <title>Genome assembly of Pristionchus species.</title>
        <authorList>
            <person name="Yoshida K."/>
            <person name="Sommer R.J."/>
        </authorList>
    </citation>
    <scope>NUCLEOTIDE SEQUENCE</scope>
    <source>
        <strain evidence="1">RS0144</strain>
    </source>
</reference>